<dbReference type="EMBL" id="JAUIYO010000001">
    <property type="protein sequence ID" value="MFK2824467.1"/>
    <property type="molecule type" value="Genomic_DNA"/>
</dbReference>
<proteinExistence type="predicted"/>
<dbReference type="Proteomes" id="UP001619911">
    <property type="component" value="Unassembled WGS sequence"/>
</dbReference>
<keyword evidence="1" id="KW-1133">Transmembrane helix</keyword>
<sequence length="225" mass="24966">MKREALKKQGNMVTRLIIFTIGLLLMSLGTVLLIRAGLGATPWEALHVGLYKQMGLTVGTWSIIIGFLILGASSIYLREWPQFGAYLNMLLVGVFIDFFLLLPVIVTPDHFTGKLVMFIAGVIVMAYGMSIYLSAQLGAGPRDSFMLAVMKKTGWKVSSIRRGMEFIVLAIAWLIGGPVHFGTFLFSFLMGTAVGVSLPQCQWLSDKIIIRVNQWKKVHNQEVNI</sequence>
<protein>
    <submittedName>
        <fullName evidence="2">YitT family protein</fullName>
    </submittedName>
</protein>
<comment type="caution">
    <text evidence="2">The sequence shown here is derived from an EMBL/GenBank/DDBJ whole genome shotgun (WGS) entry which is preliminary data.</text>
</comment>
<evidence type="ECO:0000256" key="1">
    <source>
        <dbReference type="SAM" id="Phobius"/>
    </source>
</evidence>
<feature type="transmembrane region" description="Helical" evidence="1">
    <location>
        <begin position="84"/>
        <end position="105"/>
    </location>
</feature>
<name>A0ABW8I4W0_9BACI</name>
<keyword evidence="1" id="KW-0812">Transmembrane</keyword>
<organism evidence="2 3">
    <name type="scientific">Bacillus lumedeiriae</name>
    <dbReference type="NCBI Taxonomy" id="3058829"/>
    <lineage>
        <taxon>Bacteria</taxon>
        <taxon>Bacillati</taxon>
        <taxon>Bacillota</taxon>
        <taxon>Bacilli</taxon>
        <taxon>Bacillales</taxon>
        <taxon>Bacillaceae</taxon>
        <taxon>Bacillus</taxon>
    </lineage>
</organism>
<keyword evidence="3" id="KW-1185">Reference proteome</keyword>
<dbReference type="Pfam" id="PF19700">
    <property type="entry name" value="DUF6198"/>
    <property type="match status" value="1"/>
</dbReference>
<feature type="transmembrane region" description="Helical" evidence="1">
    <location>
        <begin position="54"/>
        <end position="77"/>
    </location>
</feature>
<feature type="transmembrane region" description="Helical" evidence="1">
    <location>
        <begin position="111"/>
        <end position="133"/>
    </location>
</feature>
<accession>A0ABW8I4W0</accession>
<dbReference type="PANTHER" id="PTHR40078">
    <property type="entry name" value="INTEGRAL MEMBRANE PROTEIN-RELATED"/>
    <property type="match status" value="1"/>
</dbReference>
<dbReference type="RefSeq" id="WP_404314016.1">
    <property type="nucleotide sequence ID" value="NZ_JAUIYO010000001.1"/>
</dbReference>
<gene>
    <name evidence="2" type="ORF">QYG89_01980</name>
</gene>
<evidence type="ECO:0000313" key="2">
    <source>
        <dbReference type="EMBL" id="MFK2824467.1"/>
    </source>
</evidence>
<dbReference type="PANTHER" id="PTHR40078:SF1">
    <property type="entry name" value="INTEGRAL MEMBRANE PROTEIN"/>
    <property type="match status" value="1"/>
</dbReference>
<evidence type="ECO:0000313" key="3">
    <source>
        <dbReference type="Proteomes" id="UP001619911"/>
    </source>
</evidence>
<feature type="transmembrane region" description="Helical" evidence="1">
    <location>
        <begin position="12"/>
        <end position="34"/>
    </location>
</feature>
<reference evidence="2 3" key="1">
    <citation type="submission" date="2023-07" db="EMBL/GenBank/DDBJ databases">
        <title>Bacillus lucianemedeirus sp. nov, a new species isolated from an immunobiological production facility.</title>
        <authorList>
            <person name="Costa L.V."/>
            <person name="Miranda R.V.S.L."/>
            <person name="Brandao M.L.L."/>
            <person name="Reis C.M.F."/>
            <person name="Frazao A.M."/>
            <person name="Cruz F.V."/>
            <person name="Baio P.V.P."/>
            <person name="Veras J.F.C."/>
            <person name="Ramos J.N."/>
            <person name="Vieira V."/>
        </authorList>
    </citation>
    <scope>NUCLEOTIDE SEQUENCE [LARGE SCALE GENOMIC DNA]</scope>
    <source>
        <strain evidence="2 3">B190/17</strain>
    </source>
</reference>
<keyword evidence="1" id="KW-0472">Membrane</keyword>
<dbReference type="InterPro" id="IPR038750">
    <property type="entry name" value="YczE/YyaS-like"/>
</dbReference>
<feature type="transmembrane region" description="Helical" evidence="1">
    <location>
        <begin position="166"/>
        <end position="189"/>
    </location>
</feature>